<evidence type="ECO:0000313" key="2">
    <source>
        <dbReference type="Proteomes" id="UP000765509"/>
    </source>
</evidence>
<protein>
    <submittedName>
        <fullName evidence="1">Uncharacterized protein</fullName>
    </submittedName>
</protein>
<accession>A0A9Q3GRV6</accession>
<organism evidence="1 2">
    <name type="scientific">Austropuccinia psidii MF-1</name>
    <dbReference type="NCBI Taxonomy" id="1389203"/>
    <lineage>
        <taxon>Eukaryota</taxon>
        <taxon>Fungi</taxon>
        <taxon>Dikarya</taxon>
        <taxon>Basidiomycota</taxon>
        <taxon>Pucciniomycotina</taxon>
        <taxon>Pucciniomycetes</taxon>
        <taxon>Pucciniales</taxon>
        <taxon>Sphaerophragmiaceae</taxon>
        <taxon>Austropuccinia</taxon>
    </lineage>
</organism>
<dbReference type="Proteomes" id="UP000765509">
    <property type="component" value="Unassembled WGS sequence"/>
</dbReference>
<evidence type="ECO:0000313" key="1">
    <source>
        <dbReference type="EMBL" id="MBW0476922.1"/>
    </source>
</evidence>
<keyword evidence="2" id="KW-1185">Reference proteome</keyword>
<dbReference type="EMBL" id="AVOT02004636">
    <property type="protein sequence ID" value="MBW0476922.1"/>
    <property type="molecule type" value="Genomic_DNA"/>
</dbReference>
<gene>
    <name evidence="1" type="ORF">O181_016637</name>
</gene>
<reference evidence="1" key="1">
    <citation type="submission" date="2021-03" db="EMBL/GenBank/DDBJ databases">
        <title>Draft genome sequence of rust myrtle Austropuccinia psidii MF-1, a brazilian biotype.</title>
        <authorList>
            <person name="Quecine M.C."/>
            <person name="Pachon D.M.R."/>
            <person name="Bonatelli M.L."/>
            <person name="Correr F.H."/>
            <person name="Franceschini L.M."/>
            <person name="Leite T.F."/>
            <person name="Margarido G.R.A."/>
            <person name="Almeida C.A."/>
            <person name="Ferrarezi J.A."/>
            <person name="Labate C.A."/>
        </authorList>
    </citation>
    <scope>NUCLEOTIDE SEQUENCE</scope>
    <source>
        <strain evidence="1">MF-1</strain>
    </source>
</reference>
<comment type="caution">
    <text evidence="1">The sequence shown here is derived from an EMBL/GenBank/DDBJ whole genome shotgun (WGS) entry which is preliminary data.</text>
</comment>
<dbReference type="AlphaFoldDB" id="A0A9Q3GRV6"/>
<sequence length="99" mass="11884">MAPPLFRDIGFPINKPEHWQEETEEGDNQSLEKITSRELTNRKLIPKVLFQIKLKPEVQPRDWTDVEKVIQIHKQLKKLLTWILDKHFSLGQYHGQKWE</sequence>
<proteinExistence type="predicted"/>
<name>A0A9Q3GRV6_9BASI</name>